<dbReference type="OrthoDB" id="9965542at2"/>
<evidence type="ECO:0000313" key="2">
    <source>
        <dbReference type="Proteomes" id="UP000011134"/>
    </source>
</evidence>
<reference evidence="1 2" key="1">
    <citation type="submission" date="2012-12" db="EMBL/GenBank/DDBJ databases">
        <title>Genome Assembly of Photobacterium sp. AK15.</title>
        <authorList>
            <person name="Khatri I."/>
            <person name="Vaidya B."/>
            <person name="Srinivas T.N.R."/>
            <person name="Subramanian S."/>
            <person name="Pinnaka A."/>
        </authorList>
    </citation>
    <scope>NUCLEOTIDE SEQUENCE [LARGE SCALE GENOMIC DNA]</scope>
    <source>
        <strain evidence="1 2">AK15</strain>
    </source>
</reference>
<dbReference type="PATRIC" id="fig|1056511.3.peg.821"/>
<proteinExistence type="predicted"/>
<dbReference type="Proteomes" id="UP000011134">
    <property type="component" value="Unassembled WGS sequence"/>
</dbReference>
<protein>
    <submittedName>
        <fullName evidence="1">Uncharacterized protein</fullName>
    </submittedName>
</protein>
<name>L8JEL1_9GAMM</name>
<comment type="caution">
    <text evidence="1">The sequence shown here is derived from an EMBL/GenBank/DDBJ whole genome shotgun (WGS) entry which is preliminary data.</text>
</comment>
<organism evidence="1 2">
    <name type="scientific">Photobacterium marinum</name>
    <dbReference type="NCBI Taxonomy" id="1056511"/>
    <lineage>
        <taxon>Bacteria</taxon>
        <taxon>Pseudomonadati</taxon>
        <taxon>Pseudomonadota</taxon>
        <taxon>Gammaproteobacteria</taxon>
        <taxon>Vibrionales</taxon>
        <taxon>Vibrionaceae</taxon>
        <taxon>Photobacterium</taxon>
    </lineage>
</organism>
<sequence length="310" mass="35160">MTVSTKINEIESIAASLSSDSTLKKVLTELSGMYRRGDFRLSFSLTNGTANTMPLYSADDRKLVGAHVSFRDDLPNLIHEMTHARVLECYRSDLVNYYCPDNNPIALEFGKGSVPGAPIDTVSLIDTSLNNRRRARYRTNCKTTLEGNLNWLARVAESVDYSETNHKFMSAENKRLLKMPMQTEEDMKRHCSLNAMMMASGFVQKSRKFMKANRINADRLGQEQGRKKSWIKERINYGMNGMGGLGDVHFEYDTVVNQMLLQMHLWGYEESHELFAAIGKLAQEAHERRESAFNSTLPSIKEPRSVIASL</sequence>
<dbReference type="RefSeq" id="WP_007462714.1">
    <property type="nucleotide sequence ID" value="NZ_AMZO01000003.1"/>
</dbReference>
<gene>
    <name evidence="1" type="ORF">C942_02759</name>
</gene>
<accession>L8JEL1</accession>
<keyword evidence="2" id="KW-1185">Reference proteome</keyword>
<evidence type="ECO:0000313" key="1">
    <source>
        <dbReference type="EMBL" id="ELR67250.1"/>
    </source>
</evidence>
<dbReference type="EMBL" id="AMZO01000003">
    <property type="protein sequence ID" value="ELR67250.1"/>
    <property type="molecule type" value="Genomic_DNA"/>
</dbReference>
<dbReference type="AlphaFoldDB" id="L8JEL1"/>